<evidence type="ECO:0000256" key="7">
    <source>
        <dbReference type="ARBA" id="ARBA00048539"/>
    </source>
</evidence>
<dbReference type="Gene3D" id="3.40.50.620">
    <property type="entry name" value="HUPs"/>
    <property type="match status" value="1"/>
</dbReference>
<gene>
    <name evidence="8 10" type="primary">tilS</name>
    <name evidence="10" type="ORF">PMARG_ME00243</name>
</gene>
<dbReference type="EMBL" id="LN999831">
    <property type="protein sequence ID" value="CUX95959.1"/>
    <property type="molecule type" value="Genomic_DNA"/>
</dbReference>
<evidence type="ECO:0000256" key="3">
    <source>
        <dbReference type="ARBA" id="ARBA00022598"/>
    </source>
</evidence>
<dbReference type="GO" id="GO:0032267">
    <property type="term" value="F:tRNA(Ile)-lysidine synthase activity"/>
    <property type="evidence" value="ECO:0007669"/>
    <property type="project" value="UniProtKB-EC"/>
</dbReference>
<dbReference type="KEGG" id="cmik:PMARG_ME00243"/>
<evidence type="ECO:0000313" key="10">
    <source>
        <dbReference type="EMBL" id="CUX95959.1"/>
    </source>
</evidence>
<dbReference type="PANTHER" id="PTHR43033:SF1">
    <property type="entry name" value="TRNA(ILE)-LYSIDINE SYNTHASE-RELATED"/>
    <property type="match status" value="1"/>
</dbReference>
<dbReference type="SUPFAM" id="SSF56037">
    <property type="entry name" value="PheT/TilS domain"/>
    <property type="match status" value="1"/>
</dbReference>
<dbReference type="RefSeq" id="WP_067569450.1">
    <property type="nucleotide sequence ID" value="NZ_LN999831.1"/>
</dbReference>
<dbReference type="InterPro" id="IPR011063">
    <property type="entry name" value="TilS/TtcA_N"/>
</dbReference>
<comment type="similarity">
    <text evidence="8">Belongs to the tRNA(Ile)-lysidine synthase family.</text>
</comment>
<evidence type="ECO:0000256" key="1">
    <source>
        <dbReference type="ARBA" id="ARBA00004496"/>
    </source>
</evidence>
<dbReference type="STRING" id="1778264.PMARG_ME00243"/>
<dbReference type="AlphaFoldDB" id="A0A143WSV4"/>
<evidence type="ECO:0000256" key="4">
    <source>
        <dbReference type="ARBA" id="ARBA00022694"/>
    </source>
</evidence>
<keyword evidence="6 8" id="KW-0067">ATP-binding</keyword>
<comment type="domain">
    <text evidence="8">The N-terminal region contains the highly conserved SGGXDS motif, predicted to be a P-loop motif involved in ATP binding.</text>
</comment>
<sequence length="473" mass="54856">MNYHPDEYVRILCNQLFAQLNNYKQILIAFSGGLDSTVLLDALYLIRDTQKKNNCITCNTQLRLRAVYINHGLSIYTNNWALHCASECRRRKIEFHTKDVKIVINSESIEAAARTARYQALAETITNDEVLLTAHNKDDQAETLLLALKRGSGPAGLAAMAENSPFYGSRLLRPLLSYSRQELEIYAKKRILCWIEDDSNNNLRFDRNFLRLQILPLLRKRWPRFVNTVVRSAKLCAEQEQLLDILLAETLAELIQPDGSLKFKKLIMMIDIKRAAILRRWLANSGVKMPTRKQLACIWQEVALSRHDAVAKIQIDHSLQVRRFRDCLYLIPILQPLSKNEIFYWNFKINKLLLPLGLGNLIRSTLPNNSFKDYLLVAVVRAPNIYEQVSIRFGSVSGLLYINGRRRGRKLKKIWQELAIPPWQRGYIPLLFYNEQLIAALGTFITWEGTAHDYCSKWYIFRQYDSYSKNNLS</sequence>
<dbReference type="InterPro" id="IPR014729">
    <property type="entry name" value="Rossmann-like_a/b/a_fold"/>
</dbReference>
<feature type="domain" description="Lysidine-tRNA(Ile) synthetase C-terminal" evidence="9">
    <location>
        <begin position="389"/>
        <end position="461"/>
    </location>
</feature>
<dbReference type="GO" id="GO:0005737">
    <property type="term" value="C:cytoplasm"/>
    <property type="evidence" value="ECO:0007669"/>
    <property type="project" value="UniProtKB-SubCell"/>
</dbReference>
<dbReference type="CDD" id="cd01992">
    <property type="entry name" value="TilS_N"/>
    <property type="match status" value="1"/>
</dbReference>
<evidence type="ECO:0000259" key="9">
    <source>
        <dbReference type="SMART" id="SM00977"/>
    </source>
</evidence>
<keyword evidence="11" id="KW-1185">Reference proteome</keyword>
<reference evidence="11" key="1">
    <citation type="submission" date="2016-01" db="EMBL/GenBank/DDBJ databases">
        <authorList>
            <person name="Husnik F."/>
        </authorList>
    </citation>
    <scope>NUCLEOTIDE SEQUENCE [LARGE SCALE GENOMIC DNA]</scope>
</reference>
<name>A0A143WSV4_9ENTR</name>
<dbReference type="SUPFAM" id="SSF52402">
    <property type="entry name" value="Adenine nucleotide alpha hydrolases-like"/>
    <property type="match status" value="1"/>
</dbReference>
<dbReference type="OrthoDB" id="9807403at2"/>
<organism evidence="10 11">
    <name type="scientific">Candidatus Mikella endobia</name>
    <dbReference type="NCBI Taxonomy" id="1778264"/>
    <lineage>
        <taxon>Bacteria</taxon>
        <taxon>Pseudomonadati</taxon>
        <taxon>Pseudomonadota</taxon>
        <taxon>Gammaproteobacteria</taxon>
        <taxon>Enterobacterales</taxon>
        <taxon>Enterobacteriaceae</taxon>
        <taxon>Candidatus Mikella</taxon>
    </lineage>
</organism>
<dbReference type="InterPro" id="IPR015262">
    <property type="entry name" value="tRNA_Ile_lys_synt_subst-bd"/>
</dbReference>
<dbReference type="InterPro" id="IPR012795">
    <property type="entry name" value="tRNA_Ile_lys_synt_N"/>
</dbReference>
<protein>
    <recommendedName>
        <fullName evidence="8">tRNA(Ile)-lysidine synthase</fullName>
        <ecNumber evidence="8">6.3.4.19</ecNumber>
    </recommendedName>
    <alternativeName>
        <fullName evidence="8">tRNA(Ile)-2-lysyl-cytidine synthase</fullName>
    </alternativeName>
    <alternativeName>
        <fullName evidence="8">tRNA(Ile)-lysidine synthetase</fullName>
    </alternativeName>
</protein>
<dbReference type="GO" id="GO:0006400">
    <property type="term" value="P:tRNA modification"/>
    <property type="evidence" value="ECO:0007669"/>
    <property type="project" value="UniProtKB-UniRule"/>
</dbReference>
<dbReference type="InterPro" id="IPR012796">
    <property type="entry name" value="Lysidine-tRNA-synth_C"/>
</dbReference>
<dbReference type="NCBIfam" id="TIGR02432">
    <property type="entry name" value="lysidine_TilS_N"/>
    <property type="match status" value="1"/>
</dbReference>
<keyword evidence="2 8" id="KW-0963">Cytoplasm</keyword>
<keyword evidence="3 8" id="KW-0436">Ligase</keyword>
<dbReference type="GO" id="GO:0005524">
    <property type="term" value="F:ATP binding"/>
    <property type="evidence" value="ECO:0007669"/>
    <property type="project" value="UniProtKB-UniRule"/>
</dbReference>
<dbReference type="SMART" id="SM00977">
    <property type="entry name" value="TilS_C"/>
    <property type="match status" value="1"/>
</dbReference>
<comment type="subcellular location">
    <subcellularLocation>
        <location evidence="1 8">Cytoplasm</location>
    </subcellularLocation>
</comment>
<dbReference type="PATRIC" id="fig|1778264.3.peg.215"/>
<comment type="catalytic activity">
    <reaction evidence="7 8">
        <text>cytidine(34) in tRNA(Ile2) + L-lysine + ATP = lysidine(34) in tRNA(Ile2) + AMP + diphosphate + H(+)</text>
        <dbReference type="Rhea" id="RHEA:43744"/>
        <dbReference type="Rhea" id="RHEA-COMP:10625"/>
        <dbReference type="Rhea" id="RHEA-COMP:10670"/>
        <dbReference type="ChEBI" id="CHEBI:15378"/>
        <dbReference type="ChEBI" id="CHEBI:30616"/>
        <dbReference type="ChEBI" id="CHEBI:32551"/>
        <dbReference type="ChEBI" id="CHEBI:33019"/>
        <dbReference type="ChEBI" id="CHEBI:82748"/>
        <dbReference type="ChEBI" id="CHEBI:83665"/>
        <dbReference type="ChEBI" id="CHEBI:456215"/>
        <dbReference type="EC" id="6.3.4.19"/>
    </reaction>
</comment>
<comment type="function">
    <text evidence="8">Ligates lysine onto the cytidine present at position 34 of the AUA codon-specific tRNA(Ile) that contains the anticodon CAU, in an ATP-dependent manner. Cytidine is converted to lysidine, thus changing the amino acid specificity of the tRNA from methionine to isoleucine.</text>
</comment>
<proteinExistence type="inferred from homology"/>
<dbReference type="EC" id="6.3.4.19" evidence="8"/>
<keyword evidence="5 8" id="KW-0547">Nucleotide-binding</keyword>
<dbReference type="InterPro" id="IPR012094">
    <property type="entry name" value="tRNA_Ile_lys_synt"/>
</dbReference>
<dbReference type="Gene3D" id="1.20.59.20">
    <property type="match status" value="1"/>
</dbReference>
<evidence type="ECO:0000313" key="11">
    <source>
        <dbReference type="Proteomes" id="UP000095697"/>
    </source>
</evidence>
<dbReference type="Pfam" id="PF09179">
    <property type="entry name" value="TilS"/>
    <property type="match status" value="1"/>
</dbReference>
<accession>A0A143WSV4</accession>
<evidence type="ECO:0000256" key="6">
    <source>
        <dbReference type="ARBA" id="ARBA00022840"/>
    </source>
</evidence>
<dbReference type="Proteomes" id="UP000095697">
    <property type="component" value="Chromosome I"/>
</dbReference>
<dbReference type="Pfam" id="PF01171">
    <property type="entry name" value="ATP_bind_3"/>
    <property type="match status" value="1"/>
</dbReference>
<dbReference type="NCBIfam" id="TIGR02433">
    <property type="entry name" value="lysidine_TilS_C"/>
    <property type="match status" value="1"/>
</dbReference>
<dbReference type="SUPFAM" id="SSF82829">
    <property type="entry name" value="MesJ substrate recognition domain-like"/>
    <property type="match status" value="1"/>
</dbReference>
<keyword evidence="4 8" id="KW-0819">tRNA processing</keyword>
<feature type="binding site" evidence="8">
    <location>
        <begin position="31"/>
        <end position="36"/>
    </location>
    <ligand>
        <name>ATP</name>
        <dbReference type="ChEBI" id="CHEBI:30616"/>
    </ligand>
</feature>
<dbReference type="Pfam" id="PF11734">
    <property type="entry name" value="TilS_C"/>
    <property type="match status" value="1"/>
</dbReference>
<evidence type="ECO:0000256" key="8">
    <source>
        <dbReference type="HAMAP-Rule" id="MF_01161"/>
    </source>
</evidence>
<dbReference type="HAMAP" id="MF_01161">
    <property type="entry name" value="tRNA_Ile_lys_synt"/>
    <property type="match status" value="1"/>
</dbReference>
<evidence type="ECO:0000256" key="2">
    <source>
        <dbReference type="ARBA" id="ARBA00022490"/>
    </source>
</evidence>
<dbReference type="PANTHER" id="PTHR43033">
    <property type="entry name" value="TRNA(ILE)-LYSIDINE SYNTHASE-RELATED"/>
    <property type="match status" value="1"/>
</dbReference>
<evidence type="ECO:0000256" key="5">
    <source>
        <dbReference type="ARBA" id="ARBA00022741"/>
    </source>
</evidence>